<accession>A0A147BD99</accession>
<name>A0A147BD99_IXORI</name>
<feature type="non-terminal residue" evidence="1">
    <location>
        <position position="1"/>
    </location>
</feature>
<protein>
    <submittedName>
        <fullName evidence="1">Putative retrotransposon gag protein</fullName>
    </submittedName>
</protein>
<organism evidence="1">
    <name type="scientific">Ixodes ricinus</name>
    <name type="common">Common tick</name>
    <name type="synonym">Acarus ricinus</name>
    <dbReference type="NCBI Taxonomy" id="34613"/>
    <lineage>
        <taxon>Eukaryota</taxon>
        <taxon>Metazoa</taxon>
        <taxon>Ecdysozoa</taxon>
        <taxon>Arthropoda</taxon>
        <taxon>Chelicerata</taxon>
        <taxon>Arachnida</taxon>
        <taxon>Acari</taxon>
        <taxon>Parasitiformes</taxon>
        <taxon>Ixodida</taxon>
        <taxon>Ixodoidea</taxon>
        <taxon>Ixodidae</taxon>
        <taxon>Ixodinae</taxon>
        <taxon>Ixodes</taxon>
    </lineage>
</organism>
<reference evidence="1" key="1">
    <citation type="journal article" date="2018" name="PLoS Negl. Trop. Dis.">
        <title>Sialome diversity of ticks revealed by RNAseq of single tick salivary glands.</title>
        <authorList>
            <person name="Perner J."/>
            <person name="Kropackova S."/>
            <person name="Kopacek P."/>
            <person name="Ribeiro J.M."/>
        </authorList>
    </citation>
    <scope>NUCLEOTIDE SEQUENCE</scope>
    <source>
        <strain evidence="1">Siblings of single egg batch collected in Ceske Budejovice</strain>
        <tissue evidence="1">Salivary glands</tissue>
    </source>
</reference>
<dbReference type="AlphaFoldDB" id="A0A147BD99"/>
<evidence type="ECO:0000313" key="1">
    <source>
        <dbReference type="EMBL" id="JAR88442.1"/>
    </source>
</evidence>
<dbReference type="EMBL" id="GEGO01006962">
    <property type="protein sequence ID" value="JAR88442.1"/>
    <property type="molecule type" value="Transcribed_RNA"/>
</dbReference>
<proteinExistence type="predicted"/>
<sequence>ARTQHPDESLVWYVRVMQELFKKADPKSPESDRVARVRRQCHPRYHVYLINRTFETLKELARGARLIEEALHAERNYVPPPPVKYALEPACTWRGPEASTQVDCPNETSLPHHVHQESWRGMHGELLCGISGCLPNSPREAPEVTAGPVRVSGGGRHDKWEVVCCALS</sequence>